<dbReference type="CDD" id="cd09726">
    <property type="entry name" value="RAMP_I_III"/>
    <property type="match status" value="1"/>
</dbReference>
<feature type="region of interest" description="Disordered" evidence="3">
    <location>
        <begin position="792"/>
        <end position="811"/>
    </location>
</feature>
<feature type="compositionally biased region" description="Basic and acidic residues" evidence="3">
    <location>
        <begin position="792"/>
        <end position="802"/>
    </location>
</feature>
<dbReference type="PANTHER" id="PTHR35579:SF3">
    <property type="entry name" value="CRISPR SYSTEM CMS ENDORIBONUCLEASE CSM3"/>
    <property type="match status" value="1"/>
</dbReference>
<protein>
    <recommendedName>
        <fullName evidence="4">CRISPR type III-associated protein domain-containing protein</fullName>
    </recommendedName>
</protein>
<gene>
    <name evidence="5" type="ORF">SSP531S_58890</name>
</gene>
<evidence type="ECO:0000256" key="2">
    <source>
        <dbReference type="ARBA" id="ARBA00093789"/>
    </source>
</evidence>
<feature type="compositionally biased region" description="Gly residues" evidence="3">
    <location>
        <begin position="630"/>
        <end position="641"/>
    </location>
</feature>
<evidence type="ECO:0000313" key="5">
    <source>
        <dbReference type="EMBL" id="GBQ04393.1"/>
    </source>
</evidence>
<dbReference type="GO" id="GO:0051607">
    <property type="term" value="P:defense response to virus"/>
    <property type="evidence" value="ECO:0007669"/>
    <property type="project" value="UniProtKB-KW"/>
</dbReference>
<evidence type="ECO:0000256" key="3">
    <source>
        <dbReference type="SAM" id="MobiDB-lite"/>
    </source>
</evidence>
<reference evidence="5 6" key="1">
    <citation type="submission" date="2018-07" db="EMBL/GenBank/DDBJ databases">
        <title>Whole Genome Shotgun Sequence of Streptomyces spongiicola strain 531S.</title>
        <authorList>
            <person name="Dohra H."/>
            <person name="Kodani S."/>
        </authorList>
    </citation>
    <scope>NUCLEOTIDE SEQUENCE [LARGE SCALE GENOMIC DNA]</scope>
    <source>
        <strain evidence="5 6">531S</strain>
    </source>
</reference>
<keyword evidence="1" id="KW-0051">Antiviral defense</keyword>
<comment type="subunit">
    <text evidence="2">Part of the Csm effector complex that includes Cas10, Csm2, Csm3, Csm4 and Csm5.</text>
</comment>
<feature type="domain" description="CRISPR type III-associated protein" evidence="4">
    <location>
        <begin position="9"/>
        <end position="210"/>
    </location>
</feature>
<dbReference type="AlphaFoldDB" id="A0A388T632"/>
<sequence length="811" mass="85093">MVLAVRVRMLGDWHVGSGAGRHGFVDRGVQRDGDGLPFVPAKTLAGVWRDACERAARALDGVGGEEAAGSWREWVDFLFGGQPALQERGVVPGGGPVRPPRPAALHVDSLHCPPEVGAVLRSRPLLRQAAVFVKPGVVIDPVSGRAADELLRMEEMARGGITLSGRAELAPHTVELTEDQAACAAALLDAGARLVEALGGRRRRGAGRCRLEVSGLANDWKWLEGRTAPAVPGAVSGPVPAALPAHERRPADGPGWEAAELRLVLRRPLVAHERTVGNTVRSAGRVPGRALLPAVLQRLATDGAAVAARAGSLVVTDATVEVDGRAGRAEPLALAAVKGEPGRLVNLWQERPADGVVAEPVDGSGYVGPYRPGRGLERGECAFTQHTHNTVDDALQRPVEAVGGLFTYQAIAAGTVLRAQVRLPAGLVAAGWQERLSGTWRLGQSRKDGYGLCEVTATAAPCARARPLPAQAEGAGARLRVWLLSDALVTDDRLRPSSRAGDLARVLGAALGVVLAEVPESPPAAAADETDGGGGGGVRFSGVRRTDPWHARWGLPRASLLGLGAGSCLTFEVVSGTLTAQAVARVECEGVGLRRAEGFGQLLIDDPLLYACLGDTTAPADTPAEDPDGGGDGTAVAQGGGAAPLPGTAVAALAVLEEAAWRDAVQRHSPVVAHTGRSRVLGAGHEKVRASQLAGLLPLLSHLRGPNDPAARAWLERLRPVPGERRRRPWPDAVVEAVTVLLREPGRVWELLDLPETQITADTVRAGALREQLWTVAVRTLVEDCLTALRRTETSRRHEPSRRAGQPPPQA</sequence>
<dbReference type="PANTHER" id="PTHR35579">
    <property type="entry name" value="CRISPR SYSTEM CMS ENDORIBONUCLEASE CSM3"/>
    <property type="match status" value="1"/>
</dbReference>
<organism evidence="5 6">
    <name type="scientific">Streptomyces spongiicola</name>
    <dbReference type="NCBI Taxonomy" id="1690221"/>
    <lineage>
        <taxon>Bacteria</taxon>
        <taxon>Bacillati</taxon>
        <taxon>Actinomycetota</taxon>
        <taxon>Actinomycetes</taxon>
        <taxon>Kitasatosporales</taxon>
        <taxon>Streptomycetaceae</taxon>
        <taxon>Streptomyces</taxon>
    </lineage>
</organism>
<evidence type="ECO:0000256" key="1">
    <source>
        <dbReference type="ARBA" id="ARBA00023118"/>
    </source>
</evidence>
<accession>A0A388T632</accession>
<comment type="caution">
    <text evidence="5">The sequence shown here is derived from an EMBL/GenBank/DDBJ whole genome shotgun (WGS) entry which is preliminary data.</text>
</comment>
<dbReference type="Proteomes" id="UP000265354">
    <property type="component" value="Unassembled WGS sequence"/>
</dbReference>
<feature type="region of interest" description="Disordered" evidence="3">
    <location>
        <begin position="619"/>
        <end position="641"/>
    </location>
</feature>
<proteinExistence type="predicted"/>
<dbReference type="Pfam" id="PF03787">
    <property type="entry name" value="RAMPs"/>
    <property type="match status" value="1"/>
</dbReference>
<dbReference type="InterPro" id="IPR052216">
    <property type="entry name" value="CRISPR_Csm3_endoribonuclease"/>
</dbReference>
<dbReference type="EMBL" id="BGZL01000039">
    <property type="protein sequence ID" value="GBQ04393.1"/>
    <property type="molecule type" value="Genomic_DNA"/>
</dbReference>
<name>A0A388T632_9ACTN</name>
<dbReference type="InterPro" id="IPR005537">
    <property type="entry name" value="RAMP_III_fam"/>
</dbReference>
<evidence type="ECO:0000259" key="4">
    <source>
        <dbReference type="Pfam" id="PF03787"/>
    </source>
</evidence>
<evidence type="ECO:0000313" key="6">
    <source>
        <dbReference type="Proteomes" id="UP000265354"/>
    </source>
</evidence>